<evidence type="ECO:0000256" key="2">
    <source>
        <dbReference type="ARBA" id="ARBA00007336"/>
    </source>
</evidence>
<feature type="compositionally biased region" description="Basic and acidic residues" evidence="6">
    <location>
        <begin position="38"/>
        <end position="57"/>
    </location>
</feature>
<evidence type="ECO:0000313" key="8">
    <source>
        <dbReference type="Proteomes" id="UP000683000"/>
    </source>
</evidence>
<comment type="subcellular location">
    <subcellularLocation>
        <location evidence="1">Nucleus</location>
        <location evidence="1">Nucleolus</location>
    </subcellularLocation>
</comment>
<dbReference type="OrthoDB" id="443772at2759"/>
<dbReference type="PANTHER" id="PTHR13028">
    <property type="entry name" value="RRNA PROCESSING PROTEIN EBNA1-BINDING PROTEIN-RELATED"/>
    <property type="match status" value="1"/>
</dbReference>
<name>A0A8I3A9H8_9AGAM</name>
<feature type="compositionally biased region" description="Low complexity" evidence="6">
    <location>
        <begin position="97"/>
        <end position="111"/>
    </location>
</feature>
<dbReference type="InterPro" id="IPR008610">
    <property type="entry name" value="Ebp2"/>
</dbReference>
<keyword evidence="8" id="KW-1185">Reference proteome</keyword>
<dbReference type="GO" id="GO:0006364">
    <property type="term" value="P:rRNA processing"/>
    <property type="evidence" value="ECO:0007669"/>
    <property type="project" value="TreeGrafter"/>
</dbReference>
<keyword evidence="5" id="KW-0539">Nucleus</keyword>
<proteinExistence type="inferred from homology"/>
<dbReference type="PANTHER" id="PTHR13028:SF0">
    <property type="entry name" value="RRNA-PROCESSING PROTEIN EBP2-RELATED"/>
    <property type="match status" value="1"/>
</dbReference>
<dbReference type="GO" id="GO:0034399">
    <property type="term" value="C:nuclear periphery"/>
    <property type="evidence" value="ECO:0007669"/>
    <property type="project" value="TreeGrafter"/>
</dbReference>
<reference evidence="7" key="1">
    <citation type="submission" date="2021-03" db="EMBL/GenBank/DDBJ databases">
        <title>Evolutionary innovations through gain and loss of genes in the ectomycorrhizal Boletales.</title>
        <authorList>
            <person name="Wu G."/>
            <person name="Miyauchi S."/>
            <person name="Morin E."/>
            <person name="Yang Z.-L."/>
            <person name="Xu J."/>
            <person name="Martin F.M."/>
        </authorList>
    </citation>
    <scope>NUCLEOTIDE SEQUENCE</scope>
    <source>
        <strain evidence="7">BR01</strain>
    </source>
</reference>
<evidence type="ECO:0000256" key="3">
    <source>
        <dbReference type="ARBA" id="ARBA00022517"/>
    </source>
</evidence>
<comment type="caution">
    <text evidence="7">The sequence shown here is derived from an EMBL/GenBank/DDBJ whole genome shotgun (WGS) entry which is preliminary data.</text>
</comment>
<dbReference type="AlphaFoldDB" id="A0A8I3A9H8"/>
<evidence type="ECO:0000256" key="1">
    <source>
        <dbReference type="ARBA" id="ARBA00004604"/>
    </source>
</evidence>
<dbReference type="Pfam" id="PF05890">
    <property type="entry name" value="Ebp2"/>
    <property type="match status" value="1"/>
</dbReference>
<gene>
    <name evidence="7" type="ORF">JVT61DRAFT_894</name>
</gene>
<comment type="similarity">
    <text evidence="2">Belongs to the EBP2 family.</text>
</comment>
<protein>
    <submittedName>
        <fullName evidence="7">Uncharacterized protein</fullName>
    </submittedName>
</protein>
<evidence type="ECO:0000256" key="4">
    <source>
        <dbReference type="ARBA" id="ARBA00023054"/>
    </source>
</evidence>
<sequence>MLTWNASAPAYSTERAGIKKAEEKRKERAAKKFGKQVQLEKQREREMGKKDTEERLKSLRRKRKGALDNQATDGEAFDIAVEDAIADRPATKRQKTRGGSSKRGGPPKSKPAIARERTVGGGKRTGGSKRPGKSKRIAARSRR</sequence>
<dbReference type="EMBL" id="JAGFBS010000010">
    <property type="protein sequence ID" value="KAG6376868.1"/>
    <property type="molecule type" value="Genomic_DNA"/>
</dbReference>
<dbReference type="GO" id="GO:0042273">
    <property type="term" value="P:ribosomal large subunit biogenesis"/>
    <property type="evidence" value="ECO:0007669"/>
    <property type="project" value="TreeGrafter"/>
</dbReference>
<feature type="compositionally biased region" description="Basic and acidic residues" evidence="6">
    <location>
        <begin position="16"/>
        <end position="26"/>
    </location>
</feature>
<evidence type="ECO:0000256" key="5">
    <source>
        <dbReference type="ARBA" id="ARBA00023242"/>
    </source>
</evidence>
<feature type="compositionally biased region" description="Basic residues" evidence="6">
    <location>
        <begin position="126"/>
        <end position="143"/>
    </location>
</feature>
<accession>A0A8I3A9H8</accession>
<dbReference type="GO" id="GO:0005730">
    <property type="term" value="C:nucleolus"/>
    <property type="evidence" value="ECO:0007669"/>
    <property type="project" value="UniProtKB-SubCell"/>
</dbReference>
<organism evidence="7 8">
    <name type="scientific">Boletus reticuloceps</name>
    <dbReference type="NCBI Taxonomy" id="495285"/>
    <lineage>
        <taxon>Eukaryota</taxon>
        <taxon>Fungi</taxon>
        <taxon>Dikarya</taxon>
        <taxon>Basidiomycota</taxon>
        <taxon>Agaricomycotina</taxon>
        <taxon>Agaricomycetes</taxon>
        <taxon>Agaricomycetidae</taxon>
        <taxon>Boletales</taxon>
        <taxon>Boletineae</taxon>
        <taxon>Boletaceae</taxon>
        <taxon>Boletoideae</taxon>
        <taxon>Boletus</taxon>
    </lineage>
</organism>
<keyword evidence="3" id="KW-0690">Ribosome biogenesis</keyword>
<dbReference type="Proteomes" id="UP000683000">
    <property type="component" value="Unassembled WGS sequence"/>
</dbReference>
<keyword evidence="4" id="KW-0175">Coiled coil</keyword>
<dbReference type="GO" id="GO:0030687">
    <property type="term" value="C:preribosome, large subunit precursor"/>
    <property type="evidence" value="ECO:0007669"/>
    <property type="project" value="TreeGrafter"/>
</dbReference>
<evidence type="ECO:0000256" key="6">
    <source>
        <dbReference type="SAM" id="MobiDB-lite"/>
    </source>
</evidence>
<feature type="region of interest" description="Disordered" evidence="6">
    <location>
        <begin position="1"/>
        <end position="143"/>
    </location>
</feature>
<evidence type="ECO:0000313" key="7">
    <source>
        <dbReference type="EMBL" id="KAG6376868.1"/>
    </source>
</evidence>